<evidence type="ECO:0000313" key="5">
    <source>
        <dbReference type="Proteomes" id="UP001580407"/>
    </source>
</evidence>
<keyword evidence="5" id="KW-1185">Reference proteome</keyword>
<dbReference type="PIRSF" id="PIRSF002741">
    <property type="entry name" value="MppA"/>
    <property type="match status" value="1"/>
</dbReference>
<dbReference type="EMBL" id="JBHILM010000001">
    <property type="protein sequence ID" value="MFB5679340.1"/>
    <property type="molecule type" value="Genomic_DNA"/>
</dbReference>
<dbReference type="Gene3D" id="3.90.76.10">
    <property type="entry name" value="Dipeptide-binding Protein, Domain 1"/>
    <property type="match status" value="1"/>
</dbReference>
<comment type="caution">
    <text evidence="4">The sequence shown here is derived from an EMBL/GenBank/DDBJ whole genome shotgun (WGS) entry which is preliminary data.</text>
</comment>
<dbReference type="Proteomes" id="UP001580407">
    <property type="component" value="Unassembled WGS sequence"/>
</dbReference>
<dbReference type="Pfam" id="PF00496">
    <property type="entry name" value="SBP_bac_5"/>
    <property type="match status" value="1"/>
</dbReference>
<gene>
    <name evidence="4" type="ORF">ACE3NQ_00260</name>
</gene>
<name>A0ABV5B0W7_9BACL</name>
<dbReference type="RefSeq" id="WP_375523189.1">
    <property type="nucleotide sequence ID" value="NZ_JBHILM010000001.1"/>
</dbReference>
<dbReference type="InterPro" id="IPR030678">
    <property type="entry name" value="Peptide/Ni-bd"/>
</dbReference>
<sequence length="527" mass="57849">MKNIGMLITLLLITVLTAGCGGNAGTAGTNTTTNSSAEATVGGTVKIAMSVQPPTLDAHLTTSSDAILVMRNIYETLVTQNADQQAVPMLAESVEASEDGLTYTFKLRQGVKFHNGKEMTSEDVVASMNRWLEKSSRATLLLSGSTFKEVDDYTVTLTLAEPVTDVLDIMAGKGQFPAIMPSEVITGAGKDGVAEYIGTGPFAFDQWAQDQYIHLVKFADYSVDSRETSGLSGSKTVYVDDVYYYIVTDSSTRLAGIQTGEYDIASNMPFDNYEQLKSMPNLTTHATFDSGTLNVAYNKKQGLMTDPKIRAAINTGINANAIMMASFGSEDLYKLDPGYMSFEQADWATDAGKESFNLGDAEKAKQMLEDAGYNGEELILYATRDYDHHYNSAVVLQQQLQEMGLNVKLEIYDWPTLTERRSDPANWDLLIVGTGYVTTPSQLLVVNPEYVGWTDDETLFKMLADIRVAPTKEEAKQLWSEMQAYMWNDYLPYTLFGHYASIDAVSSGLQDLTMFQGPVLWGVKKAG</sequence>
<evidence type="ECO:0000256" key="2">
    <source>
        <dbReference type="SAM" id="SignalP"/>
    </source>
</evidence>
<keyword evidence="1 2" id="KW-0732">Signal</keyword>
<dbReference type="SUPFAM" id="SSF53850">
    <property type="entry name" value="Periplasmic binding protein-like II"/>
    <property type="match status" value="1"/>
</dbReference>
<evidence type="ECO:0000259" key="3">
    <source>
        <dbReference type="Pfam" id="PF00496"/>
    </source>
</evidence>
<dbReference type="InterPro" id="IPR000914">
    <property type="entry name" value="SBP_5_dom"/>
</dbReference>
<feature type="chain" id="PRO_5045886996" evidence="2">
    <location>
        <begin position="19"/>
        <end position="527"/>
    </location>
</feature>
<organism evidence="4 5">
    <name type="scientific">Paenibacillus terreus</name>
    <dbReference type="NCBI Taxonomy" id="1387834"/>
    <lineage>
        <taxon>Bacteria</taxon>
        <taxon>Bacillati</taxon>
        <taxon>Bacillota</taxon>
        <taxon>Bacilli</taxon>
        <taxon>Bacillales</taxon>
        <taxon>Paenibacillaceae</taxon>
        <taxon>Paenibacillus</taxon>
    </lineage>
</organism>
<proteinExistence type="predicted"/>
<feature type="signal peptide" evidence="2">
    <location>
        <begin position="1"/>
        <end position="18"/>
    </location>
</feature>
<dbReference type="PANTHER" id="PTHR30290">
    <property type="entry name" value="PERIPLASMIC BINDING COMPONENT OF ABC TRANSPORTER"/>
    <property type="match status" value="1"/>
</dbReference>
<evidence type="ECO:0000313" key="4">
    <source>
        <dbReference type="EMBL" id="MFB5679340.1"/>
    </source>
</evidence>
<evidence type="ECO:0000256" key="1">
    <source>
        <dbReference type="ARBA" id="ARBA00022729"/>
    </source>
</evidence>
<dbReference type="PROSITE" id="PS51257">
    <property type="entry name" value="PROKAR_LIPOPROTEIN"/>
    <property type="match status" value="1"/>
</dbReference>
<dbReference type="InterPro" id="IPR039424">
    <property type="entry name" value="SBP_5"/>
</dbReference>
<reference evidence="4 5" key="1">
    <citation type="submission" date="2024-09" db="EMBL/GenBank/DDBJ databases">
        <authorList>
            <person name="Ruan L."/>
        </authorList>
    </citation>
    <scope>NUCLEOTIDE SEQUENCE [LARGE SCALE GENOMIC DNA]</scope>
    <source>
        <strain evidence="4 5">D33</strain>
    </source>
</reference>
<protein>
    <submittedName>
        <fullName evidence="4">ABC transporter substrate-binding protein</fullName>
    </submittedName>
</protein>
<accession>A0ABV5B0W7</accession>
<dbReference type="PANTHER" id="PTHR30290:SF38">
    <property type="entry name" value="D,D-DIPEPTIDE-BINDING PERIPLASMIC PROTEIN DDPA-RELATED"/>
    <property type="match status" value="1"/>
</dbReference>
<dbReference type="CDD" id="cd08502">
    <property type="entry name" value="PBP2_NikA_DppA_OppA_like_16"/>
    <property type="match status" value="1"/>
</dbReference>
<feature type="domain" description="Solute-binding protein family 5" evidence="3">
    <location>
        <begin position="86"/>
        <end position="440"/>
    </location>
</feature>
<dbReference type="Gene3D" id="3.40.190.10">
    <property type="entry name" value="Periplasmic binding protein-like II"/>
    <property type="match status" value="1"/>
</dbReference>
<dbReference type="Gene3D" id="3.10.105.10">
    <property type="entry name" value="Dipeptide-binding Protein, Domain 3"/>
    <property type="match status" value="1"/>
</dbReference>